<dbReference type="NCBIfam" id="TIGR01760">
    <property type="entry name" value="tape_meas_TP901"/>
    <property type="match status" value="1"/>
</dbReference>
<evidence type="ECO:0000256" key="2">
    <source>
        <dbReference type="ARBA" id="ARBA00022612"/>
    </source>
</evidence>
<reference evidence="5" key="1">
    <citation type="journal article" date="2021" name="Proc. Natl. Acad. Sci. U.S.A.">
        <title>A Catalog of Tens of Thousands of Viruses from Human Metagenomes Reveals Hidden Associations with Chronic Diseases.</title>
        <authorList>
            <person name="Tisza M.J."/>
            <person name="Buck C.B."/>
        </authorList>
    </citation>
    <scope>NUCLEOTIDE SEQUENCE</scope>
    <source>
        <strain evidence="5">CtoOf8</strain>
    </source>
</reference>
<dbReference type="GO" id="GO:0098003">
    <property type="term" value="P:viral tail assembly"/>
    <property type="evidence" value="ECO:0007669"/>
    <property type="project" value="UniProtKB-KW"/>
</dbReference>
<keyword evidence="2" id="KW-1188">Viral release from host cell</keyword>
<dbReference type="SUPFAM" id="SSF48371">
    <property type="entry name" value="ARM repeat"/>
    <property type="match status" value="1"/>
</dbReference>
<proteinExistence type="predicted"/>
<name>A0A8S5QFP2_9CAUD</name>
<dbReference type="EMBL" id="BK015646">
    <property type="protein sequence ID" value="DAE17770.1"/>
    <property type="molecule type" value="Genomic_DNA"/>
</dbReference>
<evidence type="ECO:0000256" key="3">
    <source>
        <dbReference type="SAM" id="Phobius"/>
    </source>
</evidence>
<sequence length="1055" mass="110989">MAGSALKTTGAVIAGAGTAIAGLGAAAIKVGSEFEAGMSKVQAISNASASDMEKLTEKAKEMGAKTKFSAGESAEAFQYMAMAGWKTEDMLSGIEGVMNLAAASGEDLATTSDIVTDALTAFGLQAGDSGRFADVLAAASSNANTNVAMMGETFKYVAPVAGALGFSAEDCATAIGLMANSGIKASQAGTSLRSMFTRMAKPTKDVQVAMDKLKLSITNSDGSMKDLNTIMKDLRKGFSGLTEDQKTQMAATIGGQEAMSGLLAIVNASDEDFEKLSESIYNSEGAAERMAETMMDNLPGAIEQASGALETLGLSFYEKVQEPAKEVIQTMTSMVDQMNTAFTDDGFEGLIQSFGDNLAQLSQMAVEAAPDLVQAGIDLATSFINSIMAHSEEFAQAGADLAGTLASGLFSFAGEFWSAGVELLAEFLQGLASNSEEIGRSAAGMVSQISAAIQENLPTIVQAGKEIISGILKGMEEEFPGIASLLEGFFEGFAETAETLAEPVAEALAELFSSINEADPETMKSVGEAIGVIAAAITGLSVASKVIGPVKTLFSVLGTLKGGISGLSSVIGKVVEGFALWKGGAGTLSEVIALLFPKLGSIVTQISGIGSVLSGATIAVTNFVDMFVNGFSWVKEALMVVGTALAAVGAIILGAPAAVAGVVAAIIAAVGTLIVVVKEHWDQIVVFFQEASAKVGEIVGIIVAWFKQLPNQIGEAFQFVQKKITEWGSSVAKWVSSNVPVIISTIVKFFSELPGKVWTWLSNTFQKLVEWGANMLQKSRETASDCVAKIVEFFSQLPGKVWTWLSNTFEKLKQWGANMASTARTKAGEAVQNISTKFGELPGKVWTWLSNTVQRVVQWGRNLAQKGRSAASQLVNAVVNGVSGLPSRMWSIGSDIVSGVWNGIQSAAGWFANSVYNFFSGLVNNAKSALGINSPSKVFAEEVGEWIPPGIGKGFKDRMPELSRDTEKDLKSYAKRMKQIVAVETGTIKLERSSKETYKIQQENGQSFEGSKVEVDISGEIHTHVELDGEEIGNASTQTIDRNFARIDEHKKRGG</sequence>
<keyword evidence="3" id="KW-0812">Transmembrane</keyword>
<feature type="transmembrane region" description="Helical" evidence="3">
    <location>
        <begin position="602"/>
        <end position="624"/>
    </location>
</feature>
<dbReference type="InterPro" id="IPR010090">
    <property type="entry name" value="Phage_tape_meas"/>
</dbReference>
<feature type="transmembrane region" description="Helical" evidence="3">
    <location>
        <begin position="659"/>
        <end position="677"/>
    </location>
</feature>
<accession>A0A8S5QFP2</accession>
<organism evidence="5">
    <name type="scientific">Siphoviridae sp. ctoOf8</name>
    <dbReference type="NCBI Taxonomy" id="2825668"/>
    <lineage>
        <taxon>Viruses</taxon>
        <taxon>Duplodnaviria</taxon>
        <taxon>Heunggongvirae</taxon>
        <taxon>Uroviricota</taxon>
        <taxon>Caudoviricetes</taxon>
    </lineage>
</organism>
<evidence type="ECO:0000259" key="4">
    <source>
        <dbReference type="Pfam" id="PF10145"/>
    </source>
</evidence>
<dbReference type="Pfam" id="PF10145">
    <property type="entry name" value="PhageMin_Tail"/>
    <property type="match status" value="1"/>
</dbReference>
<dbReference type="PANTHER" id="PTHR37813:SF1">
    <property type="entry name" value="FELS-2 PROPHAGE PROTEIN"/>
    <property type="match status" value="1"/>
</dbReference>
<feature type="transmembrane region" description="Helical" evidence="3">
    <location>
        <begin position="636"/>
        <end position="653"/>
    </location>
</feature>
<feature type="domain" description="Phage tail tape measure protein" evidence="4">
    <location>
        <begin position="57"/>
        <end position="255"/>
    </location>
</feature>
<evidence type="ECO:0000313" key="5">
    <source>
        <dbReference type="EMBL" id="DAE17770.1"/>
    </source>
</evidence>
<dbReference type="PANTHER" id="PTHR37813">
    <property type="entry name" value="FELS-2 PROPHAGE PROTEIN"/>
    <property type="match status" value="1"/>
</dbReference>
<dbReference type="InterPro" id="IPR016024">
    <property type="entry name" value="ARM-type_fold"/>
</dbReference>
<evidence type="ECO:0000256" key="1">
    <source>
        <dbReference type="ARBA" id="ARBA00022465"/>
    </source>
</evidence>
<keyword evidence="3" id="KW-1133">Transmembrane helix</keyword>
<keyword evidence="3" id="KW-0472">Membrane</keyword>
<protein>
    <submittedName>
        <fullName evidence="5">Minor tail protein</fullName>
    </submittedName>
</protein>
<keyword evidence="1" id="KW-1245">Viral tail assembly</keyword>